<dbReference type="RefSeq" id="WP_206253758.1">
    <property type="nucleotide sequence ID" value="NZ_CP071060.1"/>
</dbReference>
<keyword evidence="4" id="KW-0378">Hydrolase</keyword>
<dbReference type="SUPFAM" id="SSF54975">
    <property type="entry name" value="Acylphosphatase/BLUF domain-like"/>
    <property type="match status" value="1"/>
</dbReference>
<evidence type="ECO:0000256" key="3">
    <source>
        <dbReference type="ARBA" id="ARBA00047645"/>
    </source>
</evidence>
<reference evidence="7 8" key="1">
    <citation type="submission" date="2021-02" db="EMBL/GenBank/DDBJ databases">
        <title>Niveibacterium changnyeongensis HC41.</title>
        <authorList>
            <person name="Kang M."/>
        </authorList>
    </citation>
    <scope>NUCLEOTIDE SEQUENCE [LARGE SCALE GENOMIC DNA]</scope>
    <source>
        <strain evidence="7 8">HC41</strain>
    </source>
</reference>
<accession>A0ABX7M4S2</accession>
<comment type="catalytic activity">
    <reaction evidence="3 4">
        <text>an acyl phosphate + H2O = a carboxylate + phosphate + H(+)</text>
        <dbReference type="Rhea" id="RHEA:14965"/>
        <dbReference type="ChEBI" id="CHEBI:15377"/>
        <dbReference type="ChEBI" id="CHEBI:15378"/>
        <dbReference type="ChEBI" id="CHEBI:29067"/>
        <dbReference type="ChEBI" id="CHEBI:43474"/>
        <dbReference type="ChEBI" id="CHEBI:59918"/>
        <dbReference type="EC" id="3.6.1.7"/>
    </reaction>
</comment>
<dbReference type="InterPro" id="IPR001792">
    <property type="entry name" value="Acylphosphatase-like_dom"/>
</dbReference>
<feature type="domain" description="Acylphosphatase-like" evidence="6">
    <location>
        <begin position="6"/>
        <end position="94"/>
    </location>
</feature>
<proteinExistence type="inferred from homology"/>
<dbReference type="Pfam" id="PF00708">
    <property type="entry name" value="Acylphosphatase"/>
    <property type="match status" value="1"/>
</dbReference>
<dbReference type="EC" id="3.6.1.7" evidence="2 4"/>
<dbReference type="PROSITE" id="PS51160">
    <property type="entry name" value="ACYLPHOSPHATASE_3"/>
    <property type="match status" value="1"/>
</dbReference>
<dbReference type="InterPro" id="IPR020456">
    <property type="entry name" value="Acylphosphatase"/>
</dbReference>
<dbReference type="InterPro" id="IPR036046">
    <property type="entry name" value="Acylphosphatase-like_dom_sf"/>
</dbReference>
<name>A0ABX7M4S2_9RHOO</name>
<feature type="active site" evidence="4">
    <location>
        <position position="21"/>
    </location>
</feature>
<dbReference type="PANTHER" id="PTHR47268">
    <property type="entry name" value="ACYLPHOSPHATASE"/>
    <property type="match status" value="1"/>
</dbReference>
<evidence type="ECO:0000313" key="7">
    <source>
        <dbReference type="EMBL" id="QSI75931.1"/>
    </source>
</evidence>
<dbReference type="EMBL" id="CP071060">
    <property type="protein sequence ID" value="QSI75931.1"/>
    <property type="molecule type" value="Genomic_DNA"/>
</dbReference>
<evidence type="ECO:0000256" key="2">
    <source>
        <dbReference type="ARBA" id="ARBA00012150"/>
    </source>
</evidence>
<dbReference type="Proteomes" id="UP000663570">
    <property type="component" value="Chromosome"/>
</dbReference>
<organism evidence="7 8">
    <name type="scientific">Niveibacterium microcysteis</name>
    <dbReference type="NCBI Taxonomy" id="2811415"/>
    <lineage>
        <taxon>Bacteria</taxon>
        <taxon>Pseudomonadati</taxon>
        <taxon>Pseudomonadota</taxon>
        <taxon>Betaproteobacteria</taxon>
        <taxon>Rhodocyclales</taxon>
        <taxon>Rhodocyclaceae</taxon>
        <taxon>Niveibacterium</taxon>
    </lineage>
</organism>
<evidence type="ECO:0000313" key="8">
    <source>
        <dbReference type="Proteomes" id="UP000663570"/>
    </source>
</evidence>
<keyword evidence="8" id="KW-1185">Reference proteome</keyword>
<dbReference type="PROSITE" id="PS00151">
    <property type="entry name" value="ACYLPHOSPHATASE_2"/>
    <property type="match status" value="1"/>
</dbReference>
<evidence type="ECO:0000256" key="1">
    <source>
        <dbReference type="ARBA" id="ARBA00005614"/>
    </source>
</evidence>
<protein>
    <recommendedName>
        <fullName evidence="2 4">acylphosphatase</fullName>
        <ecNumber evidence="2 4">3.6.1.7</ecNumber>
    </recommendedName>
</protein>
<evidence type="ECO:0000256" key="4">
    <source>
        <dbReference type="PROSITE-ProRule" id="PRU00520"/>
    </source>
</evidence>
<dbReference type="PANTHER" id="PTHR47268:SF4">
    <property type="entry name" value="ACYLPHOSPHATASE"/>
    <property type="match status" value="1"/>
</dbReference>
<evidence type="ECO:0000256" key="5">
    <source>
        <dbReference type="RuleBase" id="RU004168"/>
    </source>
</evidence>
<comment type="similarity">
    <text evidence="1 5">Belongs to the acylphosphatase family.</text>
</comment>
<dbReference type="Gene3D" id="3.30.70.100">
    <property type="match status" value="1"/>
</dbReference>
<dbReference type="InterPro" id="IPR017968">
    <property type="entry name" value="Acylphosphatase_CS"/>
</dbReference>
<feature type="active site" evidence="4">
    <location>
        <position position="39"/>
    </location>
</feature>
<sequence length="96" mass="10830">MKTLRTEHLLITGVVQGVGYRWSMVQVAERLEIAGWVRNRRDGSVEAFVRGRPEAIEALVTWARRGPPAARVTEVLRNPAEDDDSVTWGFSERPTV</sequence>
<gene>
    <name evidence="7" type="ORF">JY500_15800</name>
</gene>
<evidence type="ECO:0000259" key="6">
    <source>
        <dbReference type="PROSITE" id="PS51160"/>
    </source>
</evidence>